<evidence type="ECO:0000256" key="1">
    <source>
        <dbReference type="SAM" id="MobiDB-lite"/>
    </source>
</evidence>
<reference evidence="3 4" key="1">
    <citation type="submission" date="2020-08" db="EMBL/GenBank/DDBJ databases">
        <title>Aquariorum lacteus gen. nov., sp. nov., a new member of the family Comamonadaceae, isolated from freshwater aquarium.</title>
        <authorList>
            <person name="Chun S.-J."/>
        </authorList>
    </citation>
    <scope>NUCLEOTIDE SEQUENCE [LARGE SCALE GENOMIC DNA]</scope>
    <source>
        <strain evidence="3 4">SJAQ100</strain>
    </source>
</reference>
<gene>
    <name evidence="3" type="ORF">H4F90_03595</name>
</gene>
<dbReference type="Proteomes" id="UP000586093">
    <property type="component" value="Unassembled WGS sequence"/>
</dbReference>
<keyword evidence="2" id="KW-0812">Transmembrane</keyword>
<feature type="transmembrane region" description="Helical" evidence="2">
    <location>
        <begin position="30"/>
        <end position="49"/>
    </location>
</feature>
<feature type="region of interest" description="Disordered" evidence="1">
    <location>
        <begin position="59"/>
        <end position="90"/>
    </location>
</feature>
<proteinExistence type="predicted"/>
<dbReference type="EMBL" id="JACIVI010000001">
    <property type="protein sequence ID" value="MBB1161064.1"/>
    <property type="molecule type" value="Genomic_DNA"/>
</dbReference>
<name>A0A839HT49_9BURK</name>
<evidence type="ECO:0000313" key="4">
    <source>
        <dbReference type="Proteomes" id="UP000586093"/>
    </source>
</evidence>
<dbReference type="RefSeq" id="WP_182661540.1">
    <property type="nucleotide sequence ID" value="NZ_JACIVI010000001.1"/>
</dbReference>
<evidence type="ECO:0000256" key="2">
    <source>
        <dbReference type="SAM" id="Phobius"/>
    </source>
</evidence>
<dbReference type="AlphaFoldDB" id="A0A839HT49"/>
<sequence length="90" mass="9180">MYLVAIAWIYVALMMAVAEATHAQGSVLGGLMTFLLYGVGPLALVLYLLGTPQRRAARRAAEAAEASSGPGSKTDDPAAAATKPPPPSAP</sequence>
<organism evidence="3 4">
    <name type="scientific">Aquariibacter albus</name>
    <dbReference type="NCBI Taxonomy" id="2759899"/>
    <lineage>
        <taxon>Bacteria</taxon>
        <taxon>Pseudomonadati</taxon>
        <taxon>Pseudomonadota</taxon>
        <taxon>Betaproteobacteria</taxon>
        <taxon>Burkholderiales</taxon>
        <taxon>Sphaerotilaceae</taxon>
        <taxon>Aquariibacter</taxon>
    </lineage>
</organism>
<evidence type="ECO:0000313" key="3">
    <source>
        <dbReference type="EMBL" id="MBB1161064.1"/>
    </source>
</evidence>
<accession>A0A839HT49</accession>
<keyword evidence="4" id="KW-1185">Reference proteome</keyword>
<keyword evidence="2" id="KW-0472">Membrane</keyword>
<protein>
    <submittedName>
        <fullName evidence="3">Uncharacterized protein</fullName>
    </submittedName>
</protein>
<comment type="caution">
    <text evidence="3">The sequence shown here is derived from an EMBL/GenBank/DDBJ whole genome shotgun (WGS) entry which is preliminary data.</text>
</comment>
<keyword evidence="2" id="KW-1133">Transmembrane helix</keyword>